<accession>A0ABN2R771</accession>
<keyword evidence="1" id="KW-1133">Transmembrane helix</keyword>
<dbReference type="EMBL" id="BAAAPB010000002">
    <property type="protein sequence ID" value="GAA1964736.1"/>
    <property type="molecule type" value="Genomic_DNA"/>
</dbReference>
<reference evidence="3 4" key="1">
    <citation type="journal article" date="2019" name="Int. J. Syst. Evol. Microbiol.">
        <title>The Global Catalogue of Microorganisms (GCM) 10K type strain sequencing project: providing services to taxonomists for standard genome sequencing and annotation.</title>
        <authorList>
            <consortium name="The Broad Institute Genomics Platform"/>
            <consortium name="The Broad Institute Genome Sequencing Center for Infectious Disease"/>
            <person name="Wu L."/>
            <person name="Ma J."/>
        </authorList>
    </citation>
    <scope>NUCLEOTIDE SEQUENCE [LARGE SCALE GENOMIC DNA]</scope>
    <source>
        <strain evidence="3 4">JCM 15309</strain>
    </source>
</reference>
<keyword evidence="4" id="KW-1185">Reference proteome</keyword>
<organism evidence="3 4">
    <name type="scientific">Nocardioides panacihumi</name>
    <dbReference type="NCBI Taxonomy" id="400774"/>
    <lineage>
        <taxon>Bacteria</taxon>
        <taxon>Bacillati</taxon>
        <taxon>Actinomycetota</taxon>
        <taxon>Actinomycetes</taxon>
        <taxon>Propionibacteriales</taxon>
        <taxon>Nocardioidaceae</taxon>
        <taxon>Nocardioides</taxon>
    </lineage>
</organism>
<feature type="transmembrane region" description="Helical" evidence="1">
    <location>
        <begin position="12"/>
        <end position="36"/>
    </location>
</feature>
<keyword evidence="1" id="KW-0472">Membrane</keyword>
<evidence type="ECO:0000256" key="1">
    <source>
        <dbReference type="SAM" id="Phobius"/>
    </source>
</evidence>
<evidence type="ECO:0000313" key="4">
    <source>
        <dbReference type="Proteomes" id="UP001500571"/>
    </source>
</evidence>
<keyword evidence="1" id="KW-0812">Transmembrane</keyword>
<proteinExistence type="predicted"/>
<name>A0ABN2R771_9ACTN</name>
<evidence type="ECO:0000313" key="3">
    <source>
        <dbReference type="EMBL" id="GAA1964736.1"/>
    </source>
</evidence>
<dbReference type="Pfam" id="PF07811">
    <property type="entry name" value="TadE"/>
    <property type="match status" value="1"/>
</dbReference>
<protein>
    <recommendedName>
        <fullName evidence="2">TadE-like domain-containing protein</fullName>
    </recommendedName>
</protein>
<dbReference type="RefSeq" id="WP_344045334.1">
    <property type="nucleotide sequence ID" value="NZ_BAAAPB010000002.1"/>
</dbReference>
<dbReference type="InterPro" id="IPR012495">
    <property type="entry name" value="TadE-like_dom"/>
</dbReference>
<dbReference type="Proteomes" id="UP001500571">
    <property type="component" value="Unassembled WGS sequence"/>
</dbReference>
<evidence type="ECO:0000259" key="2">
    <source>
        <dbReference type="Pfam" id="PF07811"/>
    </source>
</evidence>
<feature type="domain" description="TadE-like" evidence="2">
    <location>
        <begin position="7"/>
        <end position="49"/>
    </location>
</feature>
<comment type="caution">
    <text evidence="3">The sequence shown here is derived from an EMBL/GenBank/DDBJ whole genome shotgun (WGS) entry which is preliminary data.</text>
</comment>
<sequence>MRRSSRGAAVVDFVLVLGLLVPLVLGILQVALVLFVRNTLASAASEGARFAATADHGPADGIEKTRDALDGVLSARYAQSIRARPATVDGAPAIEIVIHAEVPALGLGGPAFALDVTGHAVEESP</sequence>
<gene>
    <name evidence="3" type="ORF">GCM10009798_26200</name>
</gene>